<protein>
    <submittedName>
        <fullName evidence="9">Sn-glycerol-3-phosphate transport system permease protein UgpE</fullName>
    </submittedName>
</protein>
<feature type="domain" description="ABC transmembrane type-1" evidence="8">
    <location>
        <begin position="71"/>
        <end position="260"/>
    </location>
</feature>
<feature type="transmembrane region" description="Helical" evidence="7">
    <location>
        <begin position="185"/>
        <end position="206"/>
    </location>
</feature>
<evidence type="ECO:0000313" key="9">
    <source>
        <dbReference type="EMBL" id="GIP19396.1"/>
    </source>
</evidence>
<comment type="similarity">
    <text evidence="7">Belongs to the binding-protein-dependent transport system permease family.</text>
</comment>
<dbReference type="PROSITE" id="PS50928">
    <property type="entry name" value="ABC_TM1"/>
    <property type="match status" value="1"/>
</dbReference>
<dbReference type="GO" id="GO:0055085">
    <property type="term" value="P:transmembrane transport"/>
    <property type="evidence" value="ECO:0007669"/>
    <property type="project" value="InterPro"/>
</dbReference>
<dbReference type="GO" id="GO:0005886">
    <property type="term" value="C:plasma membrane"/>
    <property type="evidence" value="ECO:0007669"/>
    <property type="project" value="UniProtKB-SubCell"/>
</dbReference>
<sequence length="275" mass="31062">MERLWKLTEETGKHVLLIGLGLLTMIPIIWMISISLRSEQYVFSGHLVWTGPLHWENYVKALTEVPFFRWLGNSLRIGVIQTLGQVFIGVCAAFAFAYYRFPGRDILFLFVLMTMMIPMQVTLVPTYLIVNQLDALNTLTGVIVPHLASGFAIFLLRQSFISIPRELAEAAAIDGAGAFRLLWTVYIRMSGTILWTLGVIAFLSNFNEFNWPLLVLTDPELMPLPLAFQYFRTETQMDWGATMAIATLSMVPVLILYLVAQRYIVDGFAQSGLKG</sequence>
<dbReference type="Pfam" id="PF00528">
    <property type="entry name" value="BPD_transp_1"/>
    <property type="match status" value="1"/>
</dbReference>
<evidence type="ECO:0000256" key="3">
    <source>
        <dbReference type="ARBA" id="ARBA00022475"/>
    </source>
</evidence>
<comment type="caution">
    <text evidence="9">The sequence shown here is derived from an EMBL/GenBank/DDBJ whole genome shotgun (WGS) entry which is preliminary data.</text>
</comment>
<feature type="transmembrane region" description="Helical" evidence="7">
    <location>
        <begin position="15"/>
        <end position="36"/>
    </location>
</feature>
<feature type="transmembrane region" description="Helical" evidence="7">
    <location>
        <begin position="136"/>
        <end position="156"/>
    </location>
</feature>
<name>A0A919YVP8_9BACL</name>
<dbReference type="PANTHER" id="PTHR43744">
    <property type="entry name" value="ABC TRANSPORTER PERMEASE PROTEIN MG189-RELATED-RELATED"/>
    <property type="match status" value="1"/>
</dbReference>
<organism evidence="9 10">
    <name type="scientific">Paenibacillus montaniterrae</name>
    <dbReference type="NCBI Taxonomy" id="429341"/>
    <lineage>
        <taxon>Bacteria</taxon>
        <taxon>Bacillati</taxon>
        <taxon>Bacillota</taxon>
        <taxon>Bacilli</taxon>
        <taxon>Bacillales</taxon>
        <taxon>Paenibacillaceae</taxon>
        <taxon>Paenibacillus</taxon>
    </lineage>
</organism>
<comment type="subcellular location">
    <subcellularLocation>
        <location evidence="1 7">Cell membrane</location>
        <topology evidence="1 7">Multi-pass membrane protein</topology>
    </subcellularLocation>
</comment>
<keyword evidence="10" id="KW-1185">Reference proteome</keyword>
<dbReference type="AlphaFoldDB" id="A0A919YVP8"/>
<dbReference type="InterPro" id="IPR000515">
    <property type="entry name" value="MetI-like"/>
</dbReference>
<keyword evidence="2 7" id="KW-0813">Transport</keyword>
<feature type="transmembrane region" description="Helical" evidence="7">
    <location>
        <begin position="106"/>
        <end position="130"/>
    </location>
</feature>
<dbReference type="RefSeq" id="WP_213520078.1">
    <property type="nucleotide sequence ID" value="NZ_BOSE01000014.1"/>
</dbReference>
<evidence type="ECO:0000256" key="4">
    <source>
        <dbReference type="ARBA" id="ARBA00022692"/>
    </source>
</evidence>
<dbReference type="CDD" id="cd06261">
    <property type="entry name" value="TM_PBP2"/>
    <property type="match status" value="1"/>
</dbReference>
<dbReference type="SUPFAM" id="SSF161098">
    <property type="entry name" value="MetI-like"/>
    <property type="match status" value="1"/>
</dbReference>
<accession>A0A919YVP8</accession>
<evidence type="ECO:0000256" key="1">
    <source>
        <dbReference type="ARBA" id="ARBA00004651"/>
    </source>
</evidence>
<reference evidence="9" key="1">
    <citation type="submission" date="2021-03" db="EMBL/GenBank/DDBJ databases">
        <title>Antimicrobial resistance genes in bacteria isolated from Japanese honey, and their potential for conferring macrolide and lincosamide resistance in the American foulbrood pathogen Paenibacillus larvae.</title>
        <authorList>
            <person name="Okamoto M."/>
            <person name="Kumagai M."/>
            <person name="Kanamori H."/>
            <person name="Takamatsu D."/>
        </authorList>
    </citation>
    <scope>NUCLEOTIDE SEQUENCE</scope>
    <source>
        <strain evidence="9">J40TS1</strain>
    </source>
</reference>
<dbReference type="Gene3D" id="1.10.3720.10">
    <property type="entry name" value="MetI-like"/>
    <property type="match status" value="1"/>
</dbReference>
<feature type="transmembrane region" description="Helical" evidence="7">
    <location>
        <begin position="239"/>
        <end position="260"/>
    </location>
</feature>
<evidence type="ECO:0000256" key="5">
    <source>
        <dbReference type="ARBA" id="ARBA00022989"/>
    </source>
</evidence>
<keyword evidence="6 7" id="KW-0472">Membrane</keyword>
<proteinExistence type="inferred from homology"/>
<keyword evidence="4 7" id="KW-0812">Transmembrane</keyword>
<gene>
    <name evidence="9" type="primary">ugpE_2</name>
    <name evidence="9" type="ORF">J40TS1_50380</name>
</gene>
<keyword evidence="3" id="KW-1003">Cell membrane</keyword>
<dbReference type="PANTHER" id="PTHR43744:SF8">
    <property type="entry name" value="SN-GLYCEROL-3-PHOSPHATE TRANSPORT SYSTEM PERMEASE PROTEIN UGPE"/>
    <property type="match status" value="1"/>
</dbReference>
<evidence type="ECO:0000313" key="10">
    <source>
        <dbReference type="Proteomes" id="UP000683139"/>
    </source>
</evidence>
<feature type="transmembrane region" description="Helical" evidence="7">
    <location>
        <begin position="77"/>
        <end position="99"/>
    </location>
</feature>
<evidence type="ECO:0000256" key="6">
    <source>
        <dbReference type="ARBA" id="ARBA00023136"/>
    </source>
</evidence>
<dbReference type="EMBL" id="BOSE01000014">
    <property type="protein sequence ID" value="GIP19396.1"/>
    <property type="molecule type" value="Genomic_DNA"/>
</dbReference>
<evidence type="ECO:0000256" key="7">
    <source>
        <dbReference type="RuleBase" id="RU363032"/>
    </source>
</evidence>
<evidence type="ECO:0000259" key="8">
    <source>
        <dbReference type="PROSITE" id="PS50928"/>
    </source>
</evidence>
<dbReference type="Proteomes" id="UP000683139">
    <property type="component" value="Unassembled WGS sequence"/>
</dbReference>
<dbReference type="InterPro" id="IPR035906">
    <property type="entry name" value="MetI-like_sf"/>
</dbReference>
<keyword evidence="5 7" id="KW-1133">Transmembrane helix</keyword>
<evidence type="ECO:0000256" key="2">
    <source>
        <dbReference type="ARBA" id="ARBA00022448"/>
    </source>
</evidence>